<feature type="compositionally biased region" description="Pro residues" evidence="1">
    <location>
        <begin position="8"/>
        <end position="18"/>
    </location>
</feature>
<evidence type="ECO:0000256" key="1">
    <source>
        <dbReference type="SAM" id="MobiDB-lite"/>
    </source>
</evidence>
<dbReference type="EMBL" id="PJQD01000033">
    <property type="protein sequence ID" value="POY73871.1"/>
    <property type="molecule type" value="Genomic_DNA"/>
</dbReference>
<sequence length="344" mass="37341">MHGLQLPRPMPREPPPATGPTASTSTAPVSVTATTSVIAGGLPHPVVKLPPKNFAEARSAARAIRGDRQKTPFVTRKSTAGKERDLSDLSVDQLATMLSRNAKLLDSPETFAKLPGGDARLRAQQRRIADRISELNAVSQIKHDLEATHLDGDEGPPPKDEDDQKPHVKKEEPDVAMDDEVLKPDEPKPAILGSTKMEEVVENGAADEATSPSAKRRIAAQILSRSPQSLTAGMTLAESIAIQQRAADRERREQDRKAARMRVAANRPQKTGELLRGALGVDSALSEYMFAADSDDSLDEADIDDYLNEGRKGVNGELNDEEDAQLNPLRTAYLEGWNRAEEEG</sequence>
<organism evidence="2 3">
    <name type="scientific">Rhodotorula taiwanensis</name>
    <dbReference type="NCBI Taxonomy" id="741276"/>
    <lineage>
        <taxon>Eukaryota</taxon>
        <taxon>Fungi</taxon>
        <taxon>Dikarya</taxon>
        <taxon>Basidiomycota</taxon>
        <taxon>Pucciniomycotina</taxon>
        <taxon>Microbotryomycetes</taxon>
        <taxon>Sporidiobolales</taxon>
        <taxon>Sporidiobolaceae</taxon>
        <taxon>Rhodotorula</taxon>
    </lineage>
</organism>
<proteinExistence type="predicted"/>
<accession>A0A2S5BAW6</accession>
<feature type="region of interest" description="Disordered" evidence="1">
    <location>
        <begin position="1"/>
        <end position="30"/>
    </location>
</feature>
<feature type="compositionally biased region" description="Basic and acidic residues" evidence="1">
    <location>
        <begin position="143"/>
        <end position="173"/>
    </location>
</feature>
<feature type="compositionally biased region" description="Low complexity" evidence="1">
    <location>
        <begin position="19"/>
        <end position="30"/>
    </location>
</feature>
<dbReference type="Proteomes" id="UP000237144">
    <property type="component" value="Unassembled WGS sequence"/>
</dbReference>
<reference evidence="2 3" key="1">
    <citation type="journal article" date="2018" name="Front. Microbiol.">
        <title>Prospects for Fungal Bioremediation of Acidic Radioactive Waste Sites: Characterization and Genome Sequence of Rhodotorula taiwanensis MD1149.</title>
        <authorList>
            <person name="Tkavc R."/>
            <person name="Matrosova V.Y."/>
            <person name="Grichenko O.E."/>
            <person name="Gostincar C."/>
            <person name="Volpe R.P."/>
            <person name="Klimenkova P."/>
            <person name="Gaidamakova E.K."/>
            <person name="Zhou C.E."/>
            <person name="Stewart B.J."/>
            <person name="Lyman M.G."/>
            <person name="Malfatti S.A."/>
            <person name="Rubinfeld B."/>
            <person name="Courtot M."/>
            <person name="Singh J."/>
            <person name="Dalgard C.L."/>
            <person name="Hamilton T."/>
            <person name="Frey K.G."/>
            <person name="Gunde-Cimerman N."/>
            <person name="Dugan L."/>
            <person name="Daly M.J."/>
        </authorList>
    </citation>
    <scope>NUCLEOTIDE SEQUENCE [LARGE SCALE GENOMIC DNA]</scope>
    <source>
        <strain evidence="2 3">MD1149</strain>
    </source>
</reference>
<gene>
    <name evidence="2" type="ORF">BMF94_3041</name>
</gene>
<protein>
    <submittedName>
        <fullName evidence="2">Uncharacterized protein</fullName>
    </submittedName>
</protein>
<keyword evidence="3" id="KW-1185">Reference proteome</keyword>
<dbReference type="AlphaFoldDB" id="A0A2S5BAW6"/>
<evidence type="ECO:0000313" key="2">
    <source>
        <dbReference type="EMBL" id="POY73871.1"/>
    </source>
</evidence>
<name>A0A2S5BAW6_9BASI</name>
<evidence type="ECO:0000313" key="3">
    <source>
        <dbReference type="Proteomes" id="UP000237144"/>
    </source>
</evidence>
<feature type="region of interest" description="Disordered" evidence="1">
    <location>
        <begin position="61"/>
        <end position="85"/>
    </location>
</feature>
<feature type="region of interest" description="Disordered" evidence="1">
    <location>
        <begin position="143"/>
        <end position="196"/>
    </location>
</feature>
<comment type="caution">
    <text evidence="2">The sequence shown here is derived from an EMBL/GenBank/DDBJ whole genome shotgun (WGS) entry which is preliminary data.</text>
</comment>